<organism evidence="1 2">
    <name type="scientific">Streptomyces lateritius</name>
    <dbReference type="NCBI Taxonomy" id="67313"/>
    <lineage>
        <taxon>Bacteria</taxon>
        <taxon>Bacillati</taxon>
        <taxon>Actinomycetota</taxon>
        <taxon>Actinomycetes</taxon>
        <taxon>Kitasatosporales</taxon>
        <taxon>Streptomycetaceae</taxon>
        <taxon>Streptomyces</taxon>
    </lineage>
</organism>
<gene>
    <name evidence="1" type="ORF">ACF05T_26410</name>
</gene>
<accession>A0ABW6YJH3</accession>
<sequence>MDYGKLDAPLAAEVDAPGLEPTERRLLVILRLAHPPNAAEQEVLRGAGVDDAGAGRTIVTGSLSRQQVETLSGQPWVLSLALSSKRRPTW</sequence>
<protein>
    <submittedName>
        <fullName evidence="1">Uncharacterized protein</fullName>
    </submittedName>
</protein>
<evidence type="ECO:0000313" key="1">
    <source>
        <dbReference type="EMBL" id="MFF8279611.1"/>
    </source>
</evidence>
<keyword evidence="2" id="KW-1185">Reference proteome</keyword>
<reference evidence="1 2" key="1">
    <citation type="submission" date="2024-10" db="EMBL/GenBank/DDBJ databases">
        <title>The Natural Products Discovery Center: Release of the First 8490 Sequenced Strains for Exploring Actinobacteria Biosynthetic Diversity.</title>
        <authorList>
            <person name="Kalkreuter E."/>
            <person name="Kautsar S.A."/>
            <person name="Yang D."/>
            <person name="Bader C.D."/>
            <person name="Teijaro C.N."/>
            <person name="Fluegel L."/>
            <person name="Davis C.M."/>
            <person name="Simpson J.R."/>
            <person name="Lauterbach L."/>
            <person name="Steele A.D."/>
            <person name="Gui C."/>
            <person name="Meng S."/>
            <person name="Li G."/>
            <person name="Viehrig K."/>
            <person name="Ye F."/>
            <person name="Su P."/>
            <person name="Kiefer A.F."/>
            <person name="Nichols A."/>
            <person name="Cepeda A.J."/>
            <person name="Yan W."/>
            <person name="Fan B."/>
            <person name="Jiang Y."/>
            <person name="Adhikari A."/>
            <person name="Zheng C.-J."/>
            <person name="Schuster L."/>
            <person name="Cowan T.M."/>
            <person name="Smanski M.J."/>
            <person name="Chevrette M.G."/>
            <person name="De Carvalho L.P.S."/>
            <person name="Shen B."/>
        </authorList>
    </citation>
    <scope>NUCLEOTIDE SEQUENCE [LARGE SCALE GENOMIC DNA]</scope>
    <source>
        <strain evidence="1 2">NPDC015755</strain>
    </source>
</reference>
<dbReference type="RefSeq" id="WP_391936549.1">
    <property type="nucleotide sequence ID" value="NZ_JBIBSM010000016.1"/>
</dbReference>
<dbReference type="EMBL" id="JBIBSM010000016">
    <property type="protein sequence ID" value="MFF8279611.1"/>
    <property type="molecule type" value="Genomic_DNA"/>
</dbReference>
<name>A0ABW6YJH3_9ACTN</name>
<comment type="caution">
    <text evidence="1">The sequence shown here is derived from an EMBL/GenBank/DDBJ whole genome shotgun (WGS) entry which is preliminary data.</text>
</comment>
<evidence type="ECO:0000313" key="2">
    <source>
        <dbReference type="Proteomes" id="UP001603013"/>
    </source>
</evidence>
<proteinExistence type="predicted"/>
<dbReference type="Proteomes" id="UP001603013">
    <property type="component" value="Unassembled WGS sequence"/>
</dbReference>